<organism evidence="10 11">
    <name type="scientific">Sinanodonta woodiana</name>
    <name type="common">Chinese pond mussel</name>
    <name type="synonym">Anodonta woodiana</name>
    <dbReference type="NCBI Taxonomy" id="1069815"/>
    <lineage>
        <taxon>Eukaryota</taxon>
        <taxon>Metazoa</taxon>
        <taxon>Spiralia</taxon>
        <taxon>Lophotrochozoa</taxon>
        <taxon>Mollusca</taxon>
        <taxon>Bivalvia</taxon>
        <taxon>Autobranchia</taxon>
        <taxon>Heteroconchia</taxon>
        <taxon>Palaeoheterodonta</taxon>
        <taxon>Unionida</taxon>
        <taxon>Unionoidea</taxon>
        <taxon>Unionidae</taxon>
        <taxon>Unioninae</taxon>
        <taxon>Sinanodonta</taxon>
    </lineage>
</organism>
<dbReference type="EMBL" id="JBJQND010000001">
    <property type="protein sequence ID" value="KAL3888159.1"/>
    <property type="molecule type" value="Genomic_DNA"/>
</dbReference>
<gene>
    <name evidence="9" type="ORF">ACJMK2_000463</name>
    <name evidence="10" type="ORF">ACJMK2_000538</name>
</gene>
<dbReference type="EMBL" id="JBJQND010000001">
    <property type="protein sequence ID" value="KAL3888082.1"/>
    <property type="molecule type" value="Genomic_DNA"/>
</dbReference>
<keyword evidence="4 7" id="KW-0812">Transmembrane</keyword>
<dbReference type="GO" id="GO:0005886">
    <property type="term" value="C:plasma membrane"/>
    <property type="evidence" value="ECO:0007669"/>
    <property type="project" value="UniProtKB-SubCell"/>
</dbReference>
<evidence type="ECO:0000256" key="8">
    <source>
        <dbReference type="SAM" id="MobiDB-lite"/>
    </source>
</evidence>
<feature type="region of interest" description="Disordered" evidence="8">
    <location>
        <begin position="282"/>
        <end position="335"/>
    </location>
</feature>
<feature type="compositionally biased region" description="Low complexity" evidence="8">
    <location>
        <begin position="290"/>
        <end position="301"/>
    </location>
</feature>
<dbReference type="PANTHER" id="PTHR13084:SF6">
    <property type="entry name" value="SODIUM_POTASSIUM-TRANSPORTING ATPASE SUBUNIT BETA-1-INTERACTING PROTEIN"/>
    <property type="match status" value="1"/>
</dbReference>
<comment type="subcellular location">
    <subcellularLocation>
        <location evidence="1 7">Cell membrane</location>
        <topology evidence="1 7">Multi-pass membrane protein</topology>
    </subcellularLocation>
</comment>
<keyword evidence="5 7" id="KW-1133">Transmembrane helix</keyword>
<keyword evidence="6 7" id="KW-0472">Membrane</keyword>
<evidence type="ECO:0000313" key="9">
    <source>
        <dbReference type="EMBL" id="KAL3888082.1"/>
    </source>
</evidence>
<evidence type="ECO:0000256" key="4">
    <source>
        <dbReference type="ARBA" id="ARBA00022692"/>
    </source>
</evidence>
<evidence type="ECO:0000256" key="6">
    <source>
        <dbReference type="ARBA" id="ARBA00023136"/>
    </source>
</evidence>
<evidence type="ECO:0000313" key="11">
    <source>
        <dbReference type="Proteomes" id="UP001634394"/>
    </source>
</evidence>
<keyword evidence="11" id="KW-1185">Reference proteome</keyword>
<accession>A0ABD3XPJ3</accession>
<dbReference type="PANTHER" id="PTHR13084">
    <property type="entry name" value="T-CELL LYMPHOMA BREAKPOINT-ASSOCIATED TARGET 1-RELATED"/>
    <property type="match status" value="1"/>
</dbReference>
<feature type="compositionally biased region" description="Polar residues" evidence="8">
    <location>
        <begin position="250"/>
        <end position="267"/>
    </location>
</feature>
<feature type="transmembrane region" description="Helical" evidence="7">
    <location>
        <begin position="57"/>
        <end position="78"/>
    </location>
</feature>
<feature type="transmembrane region" description="Helical" evidence="7">
    <location>
        <begin position="179"/>
        <end position="200"/>
    </location>
</feature>
<proteinExistence type="inferred from homology"/>
<evidence type="ECO:0000256" key="2">
    <source>
        <dbReference type="ARBA" id="ARBA00006364"/>
    </source>
</evidence>
<reference evidence="10 11" key="1">
    <citation type="submission" date="2024-11" db="EMBL/GenBank/DDBJ databases">
        <title>Chromosome-level genome assembly of the freshwater bivalve Anodonta woodiana.</title>
        <authorList>
            <person name="Chen X."/>
        </authorList>
    </citation>
    <scope>NUCLEOTIDE SEQUENCE [LARGE SCALE GENOMIC DNA]</scope>
    <source>
        <strain evidence="10">MN2024</strain>
        <tissue evidence="10">Gills</tissue>
    </source>
</reference>
<dbReference type="InterPro" id="IPR008516">
    <property type="entry name" value="Na/K-Atpase_Interacting"/>
</dbReference>
<comment type="caution">
    <text evidence="10">The sequence shown here is derived from an EMBL/GenBank/DDBJ whole genome shotgun (WGS) entry which is preliminary data.</text>
</comment>
<evidence type="ECO:0000256" key="7">
    <source>
        <dbReference type="RuleBase" id="RU368041"/>
    </source>
</evidence>
<evidence type="ECO:0000256" key="1">
    <source>
        <dbReference type="ARBA" id="ARBA00004651"/>
    </source>
</evidence>
<dbReference type="GO" id="GO:0002028">
    <property type="term" value="P:regulation of sodium ion transport"/>
    <property type="evidence" value="ECO:0007669"/>
    <property type="project" value="UniProtKB-UniRule"/>
</dbReference>
<feature type="compositionally biased region" description="Basic and acidic residues" evidence="8">
    <location>
        <begin position="232"/>
        <end position="242"/>
    </location>
</feature>
<comment type="similarity">
    <text evidence="2 7">Belongs to the NKAIN family.</text>
</comment>
<feature type="transmembrane region" description="Helical" evidence="7">
    <location>
        <begin position="85"/>
        <end position="109"/>
    </location>
</feature>
<name>A0ABD3XPJ3_SINWO</name>
<dbReference type="AlphaFoldDB" id="A0ABD3XPJ3"/>
<feature type="region of interest" description="Disordered" evidence="8">
    <location>
        <begin position="219"/>
        <end position="267"/>
    </location>
</feature>
<evidence type="ECO:0000313" key="10">
    <source>
        <dbReference type="EMBL" id="KAL3888159.1"/>
    </source>
</evidence>
<protein>
    <recommendedName>
        <fullName evidence="7">Sodium/potassium-transporting ATPase subunit beta-1-interacting protein</fullName>
        <shortName evidence="7">Na(+)/K(+)-transporting ATPase subunit beta-1-interacting protein</shortName>
    </recommendedName>
</protein>
<dbReference type="Proteomes" id="UP001634394">
    <property type="component" value="Unassembled WGS sequence"/>
</dbReference>
<sequence length="335" mass="38709">MFATKETFWKRIFLLTMNCSKSQCASTALHTVIIVILCLQLLSTVERQVFDFLGYMWAPIIGNFFQIICVILGIFGTCQYRTRFIAVYTTWTLMWLGWNIFVICLYLEVGVLNRNREIYILNIGTRNKSWWLTHGIGCKVNDTWLRTEASQTISGRQIPPEEYVEGCILDYYYVEVIHASIQCLLSLIGFVFTCMAIYMFSEEDESSYPANDELEFVKIQNTQSSPRPSRPARPDTSLHNDQENPAFDDLNSTRSNQPTLESPPSYETSIRNLNANAVNHYHYGSDRQSVRSVRSKASTRSTRSKAKQQRREDLPWVQITPSSHNEPEAPYRNFP</sequence>
<evidence type="ECO:0000256" key="3">
    <source>
        <dbReference type="ARBA" id="ARBA00022475"/>
    </source>
</evidence>
<dbReference type="Pfam" id="PF05640">
    <property type="entry name" value="NKAIN"/>
    <property type="match status" value="1"/>
</dbReference>
<evidence type="ECO:0000256" key="5">
    <source>
        <dbReference type="ARBA" id="ARBA00022989"/>
    </source>
</evidence>
<keyword evidence="3 7" id="KW-1003">Cell membrane</keyword>